<feature type="binding site" evidence="3">
    <location>
        <position position="102"/>
    </location>
    <ligand>
        <name>Zn(2+)</name>
        <dbReference type="ChEBI" id="CHEBI:29105"/>
    </ligand>
</feature>
<dbReference type="InterPro" id="IPR014628">
    <property type="entry name" value="Man6P_isomerase_Firm_short"/>
</dbReference>
<dbReference type="InterPro" id="IPR046457">
    <property type="entry name" value="PMI_typeI_cat"/>
</dbReference>
<dbReference type="STRING" id="644282.Deba_2696"/>
<evidence type="ECO:0000256" key="1">
    <source>
        <dbReference type="ARBA" id="ARBA00022723"/>
    </source>
</evidence>
<dbReference type="Pfam" id="PF20511">
    <property type="entry name" value="PMI_typeI_cat"/>
    <property type="match status" value="1"/>
</dbReference>
<dbReference type="OrthoDB" id="9808275at2"/>
<protein>
    <submittedName>
        <fullName evidence="6">Mannose-6-phosphate isomerase</fullName>
        <ecNumber evidence="6">5.3.1.8</ecNumber>
    </submittedName>
</protein>
<name>E1QKF7_DESB2</name>
<dbReference type="GO" id="GO:0004476">
    <property type="term" value="F:mannose-6-phosphate isomerase activity"/>
    <property type="evidence" value="ECO:0007669"/>
    <property type="project" value="UniProtKB-EC"/>
</dbReference>
<dbReference type="eggNOG" id="COG1482">
    <property type="taxonomic scope" value="Bacteria"/>
</dbReference>
<dbReference type="Proteomes" id="UP000009047">
    <property type="component" value="Chromosome"/>
</dbReference>
<keyword evidence="1 3" id="KW-0479">Metal-binding</keyword>
<feature type="active site" evidence="4">
    <location>
        <position position="198"/>
    </location>
</feature>
<dbReference type="GO" id="GO:0005975">
    <property type="term" value="P:carbohydrate metabolic process"/>
    <property type="evidence" value="ECO:0007669"/>
    <property type="project" value="InterPro"/>
</dbReference>
<proteinExistence type="predicted"/>
<accession>E1QKF7</accession>
<dbReference type="GO" id="GO:0008270">
    <property type="term" value="F:zinc ion binding"/>
    <property type="evidence" value="ECO:0007669"/>
    <property type="project" value="InterPro"/>
</dbReference>
<feature type="domain" description="Phosphomannose isomerase type I catalytic" evidence="5">
    <location>
        <begin position="16"/>
        <end position="111"/>
    </location>
</feature>
<dbReference type="EMBL" id="CP002085">
    <property type="protein sequence ID" value="ADK86050.1"/>
    <property type="molecule type" value="Genomic_DNA"/>
</dbReference>
<dbReference type="Gene3D" id="2.60.120.10">
    <property type="entry name" value="Jelly Rolls"/>
    <property type="match status" value="1"/>
</dbReference>
<keyword evidence="7" id="KW-1185">Reference proteome</keyword>
<dbReference type="SUPFAM" id="SSF51182">
    <property type="entry name" value="RmlC-like cupins"/>
    <property type="match status" value="1"/>
</dbReference>
<feature type="binding site" evidence="3">
    <location>
        <position position="120"/>
    </location>
    <ligand>
        <name>Zn(2+)</name>
        <dbReference type="ChEBI" id="CHEBI:29105"/>
    </ligand>
</feature>
<dbReference type="InterPro" id="IPR051804">
    <property type="entry name" value="Carb_Metab_Reg_Kinase/Isom"/>
</dbReference>
<evidence type="ECO:0000313" key="6">
    <source>
        <dbReference type="EMBL" id="ADK86050.1"/>
    </source>
</evidence>
<feature type="binding site" evidence="3">
    <location>
        <position position="178"/>
    </location>
    <ligand>
        <name>Zn(2+)</name>
        <dbReference type="ChEBI" id="CHEBI:29105"/>
    </ligand>
</feature>
<dbReference type="HOGENOM" id="CLU_020529_0_1_7"/>
<dbReference type="CDD" id="cd07010">
    <property type="entry name" value="cupin_PMI_type_I_N_bac"/>
    <property type="match status" value="1"/>
</dbReference>
<dbReference type="EC" id="5.3.1.8" evidence="6"/>
<dbReference type="KEGG" id="dbr:Deba_2696"/>
<dbReference type="RefSeq" id="WP_013259489.1">
    <property type="nucleotide sequence ID" value="NC_014365.1"/>
</dbReference>
<gene>
    <name evidence="6" type="ordered locus">Deba_2696</name>
</gene>
<dbReference type="PANTHER" id="PTHR42742">
    <property type="entry name" value="TRANSCRIPTIONAL REPRESSOR MPRA"/>
    <property type="match status" value="1"/>
</dbReference>
<organism evidence="6 7">
    <name type="scientific">Desulfarculus baarsii (strain ATCC 33931 / DSM 2075 / LMG 7858 / VKM B-1802 / 2st14)</name>
    <dbReference type="NCBI Taxonomy" id="644282"/>
    <lineage>
        <taxon>Bacteria</taxon>
        <taxon>Pseudomonadati</taxon>
        <taxon>Thermodesulfobacteriota</taxon>
        <taxon>Desulfarculia</taxon>
        <taxon>Desulfarculales</taxon>
        <taxon>Desulfarculaceae</taxon>
        <taxon>Desulfarculus</taxon>
    </lineage>
</organism>
<keyword evidence="6" id="KW-0413">Isomerase</keyword>
<dbReference type="PANTHER" id="PTHR42742:SF3">
    <property type="entry name" value="FRUCTOKINASE"/>
    <property type="match status" value="1"/>
</dbReference>
<evidence type="ECO:0000256" key="4">
    <source>
        <dbReference type="PIRSR" id="PIRSR036894-2"/>
    </source>
</evidence>
<keyword evidence="2 3" id="KW-0862">Zinc</keyword>
<reference evidence="6 7" key="1">
    <citation type="journal article" date="2010" name="Stand. Genomic Sci.">
        <title>Complete genome sequence of Desulfarculus baarsii type strain (2st14).</title>
        <authorList>
            <person name="Sun H."/>
            <person name="Spring S."/>
            <person name="Lapidus A."/>
            <person name="Davenport K."/>
            <person name="Del Rio T.G."/>
            <person name="Tice H."/>
            <person name="Nolan M."/>
            <person name="Copeland A."/>
            <person name="Cheng J.F."/>
            <person name="Lucas S."/>
            <person name="Tapia R."/>
            <person name="Goodwin L."/>
            <person name="Pitluck S."/>
            <person name="Ivanova N."/>
            <person name="Pagani I."/>
            <person name="Mavromatis K."/>
            <person name="Ovchinnikova G."/>
            <person name="Pati A."/>
            <person name="Chen A."/>
            <person name="Palaniappan K."/>
            <person name="Hauser L."/>
            <person name="Chang Y.J."/>
            <person name="Jeffries C.D."/>
            <person name="Detter J.C."/>
            <person name="Han C."/>
            <person name="Rohde M."/>
            <person name="Brambilla E."/>
            <person name="Goker M."/>
            <person name="Woyke T."/>
            <person name="Bristow J."/>
            <person name="Eisen J.A."/>
            <person name="Markowitz V."/>
            <person name="Hugenholtz P."/>
            <person name="Kyrpides N.C."/>
            <person name="Klenk H.P."/>
            <person name="Land M."/>
        </authorList>
    </citation>
    <scope>NUCLEOTIDE SEQUENCE [LARGE SCALE GENOMIC DNA]</scope>
    <source>
        <strain evidence="7">ATCC 33931 / DSM 2075 / LMG 7858 / VKM B-1802 / 2st14</strain>
    </source>
</reference>
<evidence type="ECO:0000259" key="5">
    <source>
        <dbReference type="Pfam" id="PF20511"/>
    </source>
</evidence>
<dbReference type="PIRSF" id="PIRSF036894">
    <property type="entry name" value="PMI_Firm_short"/>
    <property type="match status" value="1"/>
</dbReference>
<evidence type="ECO:0000313" key="7">
    <source>
        <dbReference type="Proteomes" id="UP000009047"/>
    </source>
</evidence>
<dbReference type="InterPro" id="IPR011051">
    <property type="entry name" value="RmlC_Cupin_sf"/>
</dbReference>
<evidence type="ECO:0000256" key="2">
    <source>
        <dbReference type="ARBA" id="ARBA00022833"/>
    </source>
</evidence>
<evidence type="ECO:0000256" key="3">
    <source>
        <dbReference type="PIRSR" id="PIRSR036894-1"/>
    </source>
</evidence>
<dbReference type="AlphaFoldDB" id="E1QKF7"/>
<sequence>MDGALRPLLLRPVFLPKVWGVASLPPGLAELFAEAPTGVGEIWLASARHHVTTVIGGPFEGLGLDEVASRRPAELLGQGATGHFPLLAKILCVGQWLSVQVHPDDETARRLEGEPWGKSEVWRVLEAAPEAQIIHGLGHPAGPDELRRALAQGTLAGLLARVPAATGQTFAIPAGTIHATGPGLTIFEVQQASDVTYRFYDWDRPGDDGRPRALHVDKALEALRPSGPGRPEPVAQVVERPGCVSEMLARMPAFSLWRRRVAQLFIPPAEGRPRVWFVLAGRGHLEADGPPRPVEPGQCWVLPALGPRPVLRAMAENELIILESAAH</sequence>
<dbReference type="InterPro" id="IPR014710">
    <property type="entry name" value="RmlC-like_jellyroll"/>
</dbReference>
<comment type="cofactor">
    <cofactor evidence="3">
        <name>Zn(2+)</name>
        <dbReference type="ChEBI" id="CHEBI:29105"/>
    </cofactor>
    <text evidence="3">Binds 1 zinc ion per subunit.</text>
</comment>